<feature type="signal peptide" evidence="1">
    <location>
        <begin position="1"/>
        <end position="18"/>
    </location>
</feature>
<evidence type="ECO:0000256" key="1">
    <source>
        <dbReference type="SAM" id="SignalP"/>
    </source>
</evidence>
<protein>
    <submittedName>
        <fullName evidence="3">Uncharacterized protein, isoform D</fullName>
    </submittedName>
</protein>
<dbReference type="Proteomes" id="UP000009192">
    <property type="component" value="Unassembled WGS sequence"/>
</dbReference>
<dbReference type="OrthoDB" id="504708at2759"/>
<sequence length="100" mass="11586">MARWWPFVSLLLVCYAAAQDDNIDVERECTDRPADEYFRLSTDGDCREVYRCDNGREDGSKRLAPIRCASSLSFDVERQLCDWRSNVKNCDVKENVLSRA</sequence>
<keyword evidence="1" id="KW-0732">Signal</keyword>
<dbReference type="GO" id="GO:0007632">
    <property type="term" value="P:visual behavior"/>
    <property type="evidence" value="ECO:0007669"/>
    <property type="project" value="EnsemblMetazoa"/>
</dbReference>
<dbReference type="GO" id="GO:0062129">
    <property type="term" value="C:chitin-based extracellular matrix"/>
    <property type="evidence" value="ECO:0007669"/>
    <property type="project" value="EnsemblMetazoa"/>
</dbReference>
<evidence type="ECO:0000313" key="3">
    <source>
        <dbReference type="EMBL" id="KRG06417.1"/>
    </source>
</evidence>
<dbReference type="GO" id="GO:0005576">
    <property type="term" value="C:extracellular region"/>
    <property type="evidence" value="ECO:0007669"/>
    <property type="project" value="EnsemblMetazoa"/>
</dbReference>
<accession>A0A0Q9XPM1</accession>
<dbReference type="InterPro" id="IPR002557">
    <property type="entry name" value="Chitin-bd_dom"/>
</dbReference>
<keyword evidence="4" id="KW-1185">Reference proteome</keyword>
<organism evidence="3 4">
    <name type="scientific">Drosophila mojavensis</name>
    <name type="common">Fruit fly</name>
    <dbReference type="NCBI Taxonomy" id="7230"/>
    <lineage>
        <taxon>Eukaryota</taxon>
        <taxon>Metazoa</taxon>
        <taxon>Ecdysozoa</taxon>
        <taxon>Arthropoda</taxon>
        <taxon>Hexapoda</taxon>
        <taxon>Insecta</taxon>
        <taxon>Pterygota</taxon>
        <taxon>Neoptera</taxon>
        <taxon>Endopterygota</taxon>
        <taxon>Diptera</taxon>
        <taxon>Brachycera</taxon>
        <taxon>Muscomorpha</taxon>
        <taxon>Ephydroidea</taxon>
        <taxon>Drosophilidae</taxon>
        <taxon>Drosophila</taxon>
    </lineage>
</organism>
<feature type="domain" description="Chitin-binding type-2" evidence="2">
    <location>
        <begin position="26"/>
        <end position="92"/>
    </location>
</feature>
<gene>
    <name evidence="3" type="primary">Dmoj\GI13502</name>
    <name evidence="3" type="ORF">Dmoj_GI13502</name>
</gene>
<dbReference type="SMART" id="SM00494">
    <property type="entry name" value="ChtBD2"/>
    <property type="match status" value="1"/>
</dbReference>
<dbReference type="GO" id="GO:0008363">
    <property type="term" value="P:larval chitin-based cuticle development"/>
    <property type="evidence" value="ECO:0007669"/>
    <property type="project" value="EnsemblMetazoa"/>
</dbReference>
<dbReference type="AlphaFoldDB" id="A0A0Q9XPM1"/>
<name>A0A0Q9XPM1_DROMO</name>
<dbReference type="GO" id="GO:0008365">
    <property type="term" value="P:adult chitin-based cuticle development"/>
    <property type="evidence" value="ECO:0007669"/>
    <property type="project" value="EnsemblMetazoa"/>
</dbReference>
<dbReference type="GO" id="GO:0035001">
    <property type="term" value="P:dorsal trunk growth, open tracheal system"/>
    <property type="evidence" value="ECO:0007669"/>
    <property type="project" value="EnsemblMetazoa"/>
</dbReference>
<dbReference type="GO" id="GO:0009986">
    <property type="term" value="C:cell surface"/>
    <property type="evidence" value="ECO:0007669"/>
    <property type="project" value="EnsemblMetazoa"/>
</dbReference>
<dbReference type="GO" id="GO:0060439">
    <property type="term" value="P:trachea morphogenesis"/>
    <property type="evidence" value="ECO:0007669"/>
    <property type="project" value="EnsemblMetazoa"/>
</dbReference>
<dbReference type="Gene3D" id="2.170.140.10">
    <property type="entry name" value="Chitin binding domain"/>
    <property type="match status" value="1"/>
</dbReference>
<dbReference type="EMBL" id="CH933809">
    <property type="protein sequence ID" value="KRG06417.1"/>
    <property type="molecule type" value="Genomic_DNA"/>
</dbReference>
<dbReference type="Pfam" id="PF01607">
    <property type="entry name" value="CBM_14"/>
    <property type="match status" value="1"/>
</dbReference>
<evidence type="ECO:0000259" key="2">
    <source>
        <dbReference type="PROSITE" id="PS50940"/>
    </source>
</evidence>
<proteinExistence type="predicted"/>
<dbReference type="GO" id="GO:0035159">
    <property type="term" value="P:regulation of tube length, open tracheal system"/>
    <property type="evidence" value="ECO:0007669"/>
    <property type="project" value="EnsemblMetazoa"/>
</dbReference>
<feature type="chain" id="PRO_5006388132" evidence="1">
    <location>
        <begin position="19"/>
        <end position="100"/>
    </location>
</feature>
<evidence type="ECO:0000313" key="4">
    <source>
        <dbReference type="Proteomes" id="UP000009192"/>
    </source>
</evidence>
<dbReference type="InterPro" id="IPR036508">
    <property type="entry name" value="Chitin-bd_dom_sf"/>
</dbReference>
<dbReference type="SUPFAM" id="SSF57625">
    <property type="entry name" value="Invertebrate chitin-binding proteins"/>
    <property type="match status" value="1"/>
</dbReference>
<reference evidence="3 4" key="1">
    <citation type="journal article" date="2007" name="Nature">
        <title>Evolution of genes and genomes on the Drosophila phylogeny.</title>
        <authorList>
            <consortium name="Drosophila 12 Genomes Consortium"/>
            <person name="Clark A.G."/>
            <person name="Eisen M.B."/>
            <person name="Smith D.R."/>
            <person name="Bergman C.M."/>
            <person name="Oliver B."/>
            <person name="Markow T.A."/>
            <person name="Kaufman T.C."/>
            <person name="Kellis M."/>
            <person name="Gelbart W."/>
            <person name="Iyer V.N."/>
            <person name="Pollard D.A."/>
            <person name="Sackton T.B."/>
            <person name="Larracuente A.M."/>
            <person name="Singh N.D."/>
            <person name="Abad J.P."/>
            <person name="Abt D.N."/>
            <person name="Adryan B."/>
            <person name="Aguade M."/>
            <person name="Akashi H."/>
            <person name="Anderson W.W."/>
            <person name="Aquadro C.F."/>
            <person name="Ardell D.H."/>
            <person name="Arguello R."/>
            <person name="Artieri C.G."/>
            <person name="Barbash D.A."/>
            <person name="Barker D."/>
            <person name="Barsanti P."/>
            <person name="Batterham P."/>
            <person name="Batzoglou S."/>
            <person name="Begun D."/>
            <person name="Bhutkar A."/>
            <person name="Blanco E."/>
            <person name="Bosak S.A."/>
            <person name="Bradley R.K."/>
            <person name="Brand A.D."/>
            <person name="Brent M.R."/>
            <person name="Brooks A.N."/>
            <person name="Brown R.H."/>
            <person name="Butlin R.K."/>
            <person name="Caggese C."/>
            <person name="Calvi B.R."/>
            <person name="Bernardo de Carvalho A."/>
            <person name="Caspi A."/>
            <person name="Castrezana S."/>
            <person name="Celniker S.E."/>
            <person name="Chang J.L."/>
            <person name="Chapple C."/>
            <person name="Chatterji S."/>
            <person name="Chinwalla A."/>
            <person name="Civetta A."/>
            <person name="Clifton S.W."/>
            <person name="Comeron J.M."/>
            <person name="Costello J.C."/>
            <person name="Coyne J.A."/>
            <person name="Daub J."/>
            <person name="David R.G."/>
            <person name="Delcher A.L."/>
            <person name="Delehaunty K."/>
            <person name="Do C.B."/>
            <person name="Ebling H."/>
            <person name="Edwards K."/>
            <person name="Eickbush T."/>
            <person name="Evans J.D."/>
            <person name="Filipski A."/>
            <person name="Findeiss S."/>
            <person name="Freyhult E."/>
            <person name="Fulton L."/>
            <person name="Fulton R."/>
            <person name="Garcia A.C."/>
            <person name="Gardiner A."/>
            <person name="Garfield D.A."/>
            <person name="Garvin B.E."/>
            <person name="Gibson G."/>
            <person name="Gilbert D."/>
            <person name="Gnerre S."/>
            <person name="Godfrey J."/>
            <person name="Good R."/>
            <person name="Gotea V."/>
            <person name="Gravely B."/>
            <person name="Greenberg A.J."/>
            <person name="Griffiths-Jones S."/>
            <person name="Gross S."/>
            <person name="Guigo R."/>
            <person name="Gustafson E.A."/>
            <person name="Haerty W."/>
            <person name="Hahn M.W."/>
            <person name="Halligan D.L."/>
            <person name="Halpern A.L."/>
            <person name="Halter G.M."/>
            <person name="Han M.V."/>
            <person name="Heger A."/>
            <person name="Hillier L."/>
            <person name="Hinrichs A.S."/>
            <person name="Holmes I."/>
            <person name="Hoskins R.A."/>
            <person name="Hubisz M.J."/>
            <person name="Hultmark D."/>
            <person name="Huntley M.A."/>
            <person name="Jaffe D.B."/>
            <person name="Jagadeeshan S."/>
            <person name="Jeck W.R."/>
            <person name="Johnson J."/>
            <person name="Jones C.D."/>
            <person name="Jordan W.C."/>
            <person name="Karpen G.H."/>
            <person name="Kataoka E."/>
            <person name="Keightley P.D."/>
            <person name="Kheradpour P."/>
            <person name="Kirkness E.F."/>
            <person name="Koerich L.B."/>
            <person name="Kristiansen K."/>
            <person name="Kudrna D."/>
            <person name="Kulathinal R.J."/>
            <person name="Kumar S."/>
            <person name="Kwok R."/>
            <person name="Lander E."/>
            <person name="Langley C.H."/>
            <person name="Lapoint R."/>
            <person name="Lazzaro B.P."/>
            <person name="Lee S.J."/>
            <person name="Levesque L."/>
            <person name="Li R."/>
            <person name="Lin C.F."/>
            <person name="Lin M.F."/>
            <person name="Lindblad-Toh K."/>
            <person name="Llopart A."/>
            <person name="Long M."/>
            <person name="Low L."/>
            <person name="Lozovsky E."/>
            <person name="Lu J."/>
            <person name="Luo M."/>
            <person name="Machado C.A."/>
            <person name="Makalowski W."/>
            <person name="Marzo M."/>
            <person name="Matsuda M."/>
            <person name="Matzkin L."/>
            <person name="McAllister B."/>
            <person name="McBride C.S."/>
            <person name="McKernan B."/>
            <person name="McKernan K."/>
            <person name="Mendez-Lago M."/>
            <person name="Minx P."/>
            <person name="Mollenhauer M.U."/>
            <person name="Montooth K."/>
            <person name="Mount S.M."/>
            <person name="Mu X."/>
            <person name="Myers E."/>
            <person name="Negre B."/>
            <person name="Newfeld S."/>
            <person name="Nielsen R."/>
            <person name="Noor M.A."/>
            <person name="O'Grady P."/>
            <person name="Pachter L."/>
            <person name="Papaceit M."/>
            <person name="Parisi M.J."/>
            <person name="Parisi M."/>
            <person name="Parts L."/>
            <person name="Pedersen J.S."/>
            <person name="Pesole G."/>
            <person name="Phillippy A.M."/>
            <person name="Ponting C.P."/>
            <person name="Pop M."/>
            <person name="Porcelli D."/>
            <person name="Powell J.R."/>
            <person name="Prohaska S."/>
            <person name="Pruitt K."/>
            <person name="Puig M."/>
            <person name="Quesneville H."/>
            <person name="Ram K.R."/>
            <person name="Rand D."/>
            <person name="Rasmussen M.D."/>
            <person name="Reed L.K."/>
            <person name="Reenan R."/>
            <person name="Reily A."/>
            <person name="Remington K.A."/>
            <person name="Rieger T.T."/>
            <person name="Ritchie M.G."/>
            <person name="Robin C."/>
            <person name="Rogers Y.H."/>
            <person name="Rohde C."/>
            <person name="Rozas J."/>
            <person name="Rubenfield M.J."/>
            <person name="Ruiz A."/>
            <person name="Russo S."/>
            <person name="Salzberg S.L."/>
            <person name="Sanchez-Gracia A."/>
            <person name="Saranga D.J."/>
            <person name="Sato H."/>
            <person name="Schaeffer S.W."/>
            <person name="Schatz M.C."/>
            <person name="Schlenke T."/>
            <person name="Schwartz R."/>
            <person name="Segarra C."/>
            <person name="Singh R.S."/>
            <person name="Sirot L."/>
            <person name="Sirota M."/>
            <person name="Sisneros N.B."/>
            <person name="Smith C.D."/>
            <person name="Smith T.F."/>
            <person name="Spieth J."/>
            <person name="Stage D.E."/>
            <person name="Stark A."/>
            <person name="Stephan W."/>
            <person name="Strausberg R.L."/>
            <person name="Strempel S."/>
            <person name="Sturgill D."/>
            <person name="Sutton G."/>
            <person name="Sutton G.G."/>
            <person name="Tao W."/>
            <person name="Teichmann S."/>
            <person name="Tobari Y.N."/>
            <person name="Tomimura Y."/>
            <person name="Tsolas J.M."/>
            <person name="Valente V.L."/>
            <person name="Venter E."/>
            <person name="Venter J.C."/>
            <person name="Vicario S."/>
            <person name="Vieira F.G."/>
            <person name="Vilella A.J."/>
            <person name="Villasante A."/>
            <person name="Walenz B."/>
            <person name="Wang J."/>
            <person name="Wasserman M."/>
            <person name="Watts T."/>
            <person name="Wilson D."/>
            <person name="Wilson R.K."/>
            <person name="Wing R.A."/>
            <person name="Wolfner M.F."/>
            <person name="Wong A."/>
            <person name="Wong G.K."/>
            <person name="Wu C.I."/>
            <person name="Wu G."/>
            <person name="Yamamoto D."/>
            <person name="Yang H.P."/>
            <person name="Yang S.P."/>
            <person name="Yorke J.A."/>
            <person name="Yoshida K."/>
            <person name="Zdobnov E."/>
            <person name="Zhang P."/>
            <person name="Zhang Y."/>
            <person name="Zimin A.V."/>
            <person name="Baldwin J."/>
            <person name="Abdouelleil A."/>
            <person name="Abdulkadir J."/>
            <person name="Abebe A."/>
            <person name="Abera B."/>
            <person name="Abreu J."/>
            <person name="Acer S.C."/>
            <person name="Aftuck L."/>
            <person name="Alexander A."/>
            <person name="An P."/>
            <person name="Anderson E."/>
            <person name="Anderson S."/>
            <person name="Arachi H."/>
            <person name="Azer M."/>
            <person name="Bachantsang P."/>
            <person name="Barry A."/>
            <person name="Bayul T."/>
            <person name="Berlin A."/>
            <person name="Bessette D."/>
            <person name="Bloom T."/>
            <person name="Blye J."/>
            <person name="Boguslavskiy L."/>
            <person name="Bonnet C."/>
            <person name="Boukhgalter B."/>
            <person name="Bourzgui I."/>
            <person name="Brown A."/>
            <person name="Cahill P."/>
            <person name="Channer S."/>
            <person name="Cheshatsang Y."/>
            <person name="Chuda L."/>
            <person name="Citroen M."/>
            <person name="Collymore A."/>
            <person name="Cooke P."/>
            <person name="Costello M."/>
            <person name="D'Aco K."/>
            <person name="Daza R."/>
            <person name="De Haan G."/>
            <person name="DeGray S."/>
            <person name="DeMaso C."/>
            <person name="Dhargay N."/>
            <person name="Dooley K."/>
            <person name="Dooley E."/>
            <person name="Doricent M."/>
            <person name="Dorje P."/>
            <person name="Dorjee K."/>
            <person name="Dupes A."/>
            <person name="Elong R."/>
            <person name="Falk J."/>
            <person name="Farina A."/>
            <person name="Faro S."/>
            <person name="Ferguson D."/>
            <person name="Fisher S."/>
            <person name="Foley C.D."/>
            <person name="Franke A."/>
            <person name="Friedrich D."/>
            <person name="Gadbois L."/>
            <person name="Gearin G."/>
            <person name="Gearin C.R."/>
            <person name="Giannoukos G."/>
            <person name="Goode T."/>
            <person name="Graham J."/>
            <person name="Grandbois E."/>
            <person name="Grewal S."/>
            <person name="Gyaltsen K."/>
            <person name="Hafez N."/>
            <person name="Hagos B."/>
            <person name="Hall J."/>
            <person name="Henson C."/>
            <person name="Hollinger A."/>
            <person name="Honan T."/>
            <person name="Huard M.D."/>
            <person name="Hughes L."/>
            <person name="Hurhula B."/>
            <person name="Husby M.E."/>
            <person name="Kamat A."/>
            <person name="Kanga B."/>
            <person name="Kashin S."/>
            <person name="Khazanovich D."/>
            <person name="Kisner P."/>
            <person name="Lance K."/>
            <person name="Lara M."/>
            <person name="Lee W."/>
            <person name="Lennon N."/>
            <person name="Letendre F."/>
            <person name="LeVine R."/>
            <person name="Lipovsky A."/>
            <person name="Liu X."/>
            <person name="Liu J."/>
            <person name="Liu S."/>
            <person name="Lokyitsang T."/>
            <person name="Lokyitsang Y."/>
            <person name="Lubonja R."/>
            <person name="Lui A."/>
            <person name="MacDonald P."/>
            <person name="Magnisalis V."/>
            <person name="Maru K."/>
            <person name="Matthews C."/>
            <person name="McCusker W."/>
            <person name="McDonough S."/>
            <person name="Mehta T."/>
            <person name="Meldrim J."/>
            <person name="Meneus L."/>
            <person name="Mihai O."/>
            <person name="Mihalev A."/>
            <person name="Mihova T."/>
            <person name="Mittelman R."/>
            <person name="Mlenga V."/>
            <person name="Montmayeur A."/>
            <person name="Mulrain L."/>
            <person name="Navidi A."/>
            <person name="Naylor J."/>
            <person name="Negash T."/>
            <person name="Nguyen T."/>
            <person name="Nguyen N."/>
            <person name="Nicol R."/>
            <person name="Norbu C."/>
            <person name="Norbu N."/>
            <person name="Novod N."/>
            <person name="O'Neill B."/>
            <person name="Osman S."/>
            <person name="Markiewicz E."/>
            <person name="Oyono O.L."/>
            <person name="Patti C."/>
            <person name="Phunkhang P."/>
            <person name="Pierre F."/>
            <person name="Priest M."/>
            <person name="Raghuraman S."/>
            <person name="Rege F."/>
            <person name="Reyes R."/>
            <person name="Rise C."/>
            <person name="Rogov P."/>
            <person name="Ross K."/>
            <person name="Ryan E."/>
            <person name="Settipalli S."/>
            <person name="Shea T."/>
            <person name="Sherpa N."/>
            <person name="Shi L."/>
            <person name="Shih D."/>
            <person name="Sparrow T."/>
            <person name="Spaulding J."/>
            <person name="Stalker J."/>
            <person name="Stange-Thomann N."/>
            <person name="Stavropoulos S."/>
            <person name="Stone C."/>
            <person name="Strader C."/>
            <person name="Tesfaye S."/>
            <person name="Thomson T."/>
            <person name="Thoulutsang Y."/>
            <person name="Thoulutsang D."/>
            <person name="Topham K."/>
            <person name="Topping I."/>
            <person name="Tsamla T."/>
            <person name="Vassiliev H."/>
            <person name="Vo A."/>
            <person name="Wangchuk T."/>
            <person name="Wangdi T."/>
            <person name="Weiand M."/>
            <person name="Wilkinson J."/>
            <person name="Wilson A."/>
            <person name="Yadav S."/>
            <person name="Young G."/>
            <person name="Yu Q."/>
            <person name="Zembek L."/>
            <person name="Zhong D."/>
            <person name="Zimmer A."/>
            <person name="Zwirko Z."/>
            <person name="Jaffe D.B."/>
            <person name="Alvarez P."/>
            <person name="Brockman W."/>
            <person name="Butler J."/>
            <person name="Chin C."/>
            <person name="Gnerre S."/>
            <person name="Grabherr M."/>
            <person name="Kleber M."/>
            <person name="Mauceli E."/>
            <person name="MacCallum I."/>
        </authorList>
    </citation>
    <scope>NUCLEOTIDE SEQUENCE [LARGE SCALE GENOMIC DNA]</scope>
    <source>
        <strain evidence="4">Tucson 15081-1352.22</strain>
    </source>
</reference>
<dbReference type="PROSITE" id="PS50940">
    <property type="entry name" value="CHIT_BIND_II"/>
    <property type="match status" value="1"/>
</dbReference>
<dbReference type="GO" id="GO:0008061">
    <property type="term" value="F:chitin binding"/>
    <property type="evidence" value="ECO:0007669"/>
    <property type="project" value="InterPro"/>
</dbReference>